<accession>A0A6J5QMF4</accession>
<gene>
    <name evidence="3" type="ORF">UFOVP1053_14</name>
    <name evidence="4" type="ORF">UFOVP1297_59</name>
    <name evidence="5" type="ORF">UFOVP1647_37</name>
    <name evidence="1" type="ORF">UFOVP472_14</name>
    <name evidence="2" type="ORF">UFOVP891_53</name>
</gene>
<evidence type="ECO:0000313" key="1">
    <source>
        <dbReference type="EMBL" id="CAB4145008.1"/>
    </source>
</evidence>
<dbReference type="EMBL" id="LR797507">
    <property type="protein sequence ID" value="CAB4221901.1"/>
    <property type="molecule type" value="Genomic_DNA"/>
</dbReference>
<dbReference type="SUPFAM" id="SSF55729">
    <property type="entry name" value="Acyl-CoA N-acyltransferases (Nat)"/>
    <property type="match status" value="1"/>
</dbReference>
<evidence type="ECO:0000313" key="2">
    <source>
        <dbReference type="EMBL" id="CAB4169214.1"/>
    </source>
</evidence>
<dbReference type="Gene3D" id="3.40.630.30">
    <property type="match status" value="1"/>
</dbReference>
<evidence type="ECO:0000313" key="3">
    <source>
        <dbReference type="EMBL" id="CAB4180754.1"/>
    </source>
</evidence>
<evidence type="ECO:0008006" key="6">
    <source>
        <dbReference type="Google" id="ProtNLM"/>
    </source>
</evidence>
<evidence type="ECO:0000313" key="5">
    <source>
        <dbReference type="EMBL" id="CAB4221901.1"/>
    </source>
</evidence>
<dbReference type="EMBL" id="LR797237">
    <property type="protein sequence ID" value="CAB4196139.1"/>
    <property type="molecule type" value="Genomic_DNA"/>
</dbReference>
<sequence>MITRPAVFSDLDRPDVRELISRGICSGTLAEIDWPKVWGMCRQLVSSPFHHVSLAFNDGKAVAYLGAMRTQTWEAKDKFLVVGWFSEHRGAGMKLLNELLARAKADDEIGAVMVVVNSDHDEKLARVLSRRGATTVPTFNIYT</sequence>
<name>A0A6J5QMF4_9CAUD</name>
<evidence type="ECO:0000313" key="4">
    <source>
        <dbReference type="EMBL" id="CAB4196139.1"/>
    </source>
</evidence>
<protein>
    <recommendedName>
        <fullName evidence="6">N-acetyltransferase domain-containing protein</fullName>
    </recommendedName>
</protein>
<dbReference type="InterPro" id="IPR016181">
    <property type="entry name" value="Acyl_CoA_acyltransferase"/>
</dbReference>
<reference evidence="3" key="1">
    <citation type="submission" date="2020-05" db="EMBL/GenBank/DDBJ databases">
        <authorList>
            <person name="Chiriac C."/>
            <person name="Salcher M."/>
            <person name="Ghai R."/>
            <person name="Kavagutti S V."/>
        </authorList>
    </citation>
    <scope>NUCLEOTIDE SEQUENCE</scope>
</reference>
<dbReference type="EMBL" id="LR796442">
    <property type="protein sequence ID" value="CAB4145008.1"/>
    <property type="molecule type" value="Genomic_DNA"/>
</dbReference>
<proteinExistence type="predicted"/>
<dbReference type="EMBL" id="LR797004">
    <property type="protein sequence ID" value="CAB4180754.1"/>
    <property type="molecule type" value="Genomic_DNA"/>
</dbReference>
<dbReference type="EMBL" id="LR796839">
    <property type="protein sequence ID" value="CAB4169214.1"/>
    <property type="molecule type" value="Genomic_DNA"/>
</dbReference>
<organism evidence="3">
    <name type="scientific">uncultured Caudovirales phage</name>
    <dbReference type="NCBI Taxonomy" id="2100421"/>
    <lineage>
        <taxon>Viruses</taxon>
        <taxon>Duplodnaviria</taxon>
        <taxon>Heunggongvirae</taxon>
        <taxon>Uroviricota</taxon>
        <taxon>Caudoviricetes</taxon>
        <taxon>Peduoviridae</taxon>
        <taxon>Maltschvirus</taxon>
        <taxon>Maltschvirus maltsch</taxon>
    </lineage>
</organism>